<dbReference type="PROSITE" id="PS50905">
    <property type="entry name" value="FERRITIN_LIKE"/>
    <property type="match status" value="2"/>
</dbReference>
<dbReference type="RefSeq" id="WP_371947837.1">
    <property type="nucleotide sequence ID" value="NZ_JAXCEI010000002.1"/>
</dbReference>
<evidence type="ECO:0000256" key="1">
    <source>
        <dbReference type="SAM" id="SignalP"/>
    </source>
</evidence>
<protein>
    <submittedName>
        <fullName evidence="3">Ferritin family protein</fullName>
    </submittedName>
</protein>
<feature type="domain" description="Ferritin-like diiron" evidence="2">
    <location>
        <begin position="33"/>
        <end position="164"/>
    </location>
</feature>
<reference evidence="3 4" key="1">
    <citation type="submission" date="2023-11" db="EMBL/GenBank/DDBJ databases">
        <title>Actinomadura monticuli sp. nov., isolated from volcanic ash.</title>
        <authorList>
            <person name="Lee S.D."/>
            <person name="Yang H."/>
            <person name="Kim I.S."/>
        </authorList>
    </citation>
    <scope>NUCLEOTIDE SEQUENCE [LARGE SCALE GENOMIC DNA]</scope>
    <source>
        <strain evidence="3 4">DLS-62</strain>
    </source>
</reference>
<dbReference type="Proteomes" id="UP001569963">
    <property type="component" value="Unassembled WGS sequence"/>
</dbReference>
<gene>
    <name evidence="3" type="ORF">SM611_05905</name>
</gene>
<keyword evidence="1" id="KW-0732">Signal</keyword>
<dbReference type="InterPro" id="IPR009040">
    <property type="entry name" value="Ferritin-like_diiron"/>
</dbReference>
<proteinExistence type="predicted"/>
<dbReference type="PANTHER" id="PTHR33746:SF4">
    <property type="entry name" value="RUBRERYTHRIN"/>
    <property type="match status" value="1"/>
</dbReference>
<comment type="caution">
    <text evidence="3">The sequence shown here is derived from an EMBL/GenBank/DDBJ whole genome shotgun (WGS) entry which is preliminary data.</text>
</comment>
<dbReference type="InterPro" id="IPR009078">
    <property type="entry name" value="Ferritin-like_SF"/>
</dbReference>
<feature type="signal peptide" evidence="1">
    <location>
        <begin position="1"/>
        <end position="29"/>
    </location>
</feature>
<sequence>MTASGLTRTCAGIACAAAMMIGAAIPSQAASATENHPKTRENTLTAMHGEAMAHASYHFYAKQAGYERLDKVRRLFDDAARTELHDHFTQEARLIGFVRDDASNLRESIAGEREEATRMYPRFAREAREDKDYNAARLFSEIARDEARHARDFTKALYAVTHHRGDVPAGLMAEPVKVVAGKPKVRSKRTLRNLETAMRGEAFANAKYTLYAEHAKARHPKVAELFRRAAAVELTEHFAGEAVLAGFVHSTADNLRRSIAGETYEATKMYPGFARTARAEGNLKAAALFTEIAGDEAAHARAFAKALRHLHHHRPAARTNS</sequence>
<dbReference type="Pfam" id="PF02915">
    <property type="entry name" value="Rubrerythrin"/>
    <property type="match status" value="3"/>
</dbReference>
<feature type="chain" id="PRO_5045179125" evidence="1">
    <location>
        <begin position="30"/>
        <end position="321"/>
    </location>
</feature>
<dbReference type="EMBL" id="JAXCEI010000002">
    <property type="protein sequence ID" value="MFA1538459.1"/>
    <property type="molecule type" value="Genomic_DNA"/>
</dbReference>
<keyword evidence="4" id="KW-1185">Reference proteome</keyword>
<dbReference type="PANTHER" id="PTHR33746">
    <property type="entry name" value="RUBRERYTHRIN"/>
    <property type="match status" value="1"/>
</dbReference>
<dbReference type="SUPFAM" id="SSF47240">
    <property type="entry name" value="Ferritin-like"/>
    <property type="match status" value="2"/>
</dbReference>
<evidence type="ECO:0000313" key="3">
    <source>
        <dbReference type="EMBL" id="MFA1538459.1"/>
    </source>
</evidence>
<evidence type="ECO:0000313" key="4">
    <source>
        <dbReference type="Proteomes" id="UP001569963"/>
    </source>
</evidence>
<dbReference type="Gene3D" id="1.20.1260.10">
    <property type="match status" value="2"/>
</dbReference>
<evidence type="ECO:0000259" key="2">
    <source>
        <dbReference type="PROSITE" id="PS50905"/>
    </source>
</evidence>
<feature type="domain" description="Ferritin-like diiron" evidence="2">
    <location>
        <begin position="184"/>
        <end position="314"/>
    </location>
</feature>
<name>A0ABV4Q7H4_9ACTN</name>
<dbReference type="InterPro" id="IPR012347">
    <property type="entry name" value="Ferritin-like"/>
</dbReference>
<dbReference type="InterPro" id="IPR052753">
    <property type="entry name" value="Rbr2/Nigerythrin"/>
</dbReference>
<dbReference type="CDD" id="cd01041">
    <property type="entry name" value="Rubrerythrin"/>
    <property type="match status" value="1"/>
</dbReference>
<dbReference type="InterPro" id="IPR003251">
    <property type="entry name" value="Rr_diiron-bd_dom"/>
</dbReference>
<accession>A0ABV4Q7H4</accession>
<organism evidence="3 4">
    <name type="scientific">Actinomadura monticuli</name>
    <dbReference type="NCBI Taxonomy" id="3097367"/>
    <lineage>
        <taxon>Bacteria</taxon>
        <taxon>Bacillati</taxon>
        <taxon>Actinomycetota</taxon>
        <taxon>Actinomycetes</taxon>
        <taxon>Streptosporangiales</taxon>
        <taxon>Thermomonosporaceae</taxon>
        <taxon>Actinomadura</taxon>
    </lineage>
</organism>